<dbReference type="Proteomes" id="UP000316852">
    <property type="component" value="Unassembled WGS sequence"/>
</dbReference>
<accession>A0A538T5W4</accession>
<sequence length="390" mass="43343">MSLRALHLARVADSLKTLAGFLEAGIEPVVVNTDPSIRYEFVPALEARIPVASNLYHEVKIPSPRLARYASLLPEIPMPWHRALVRRLAEVLDGSGPVDFVFAHWGATVIPEIRLLLAAGRRAPPVILNMETFPTAWRRGARERLEVSALRGVARSLRGAIVTNPEMREYLRGILGELPWMEIHPRPFYYPRSFAPEDDRAGPAAPEERGIVFLGQADFSDSLNDVREELRALAQAGLAVHCVRMDGLAHENIRFFPAFGGEKMTSGETASLLRRFRACLVTYRLPSGQAVPIRFRTSYPSRLLIALAAGVPILLPRGKFPAMERLVLEHGIGHAYDSPEDAFRFVESSACDAVRAQALRKRSEFLFDAESFRGFCARVIHPASIPNRAG</sequence>
<dbReference type="EMBL" id="VBOW01000026">
    <property type="protein sequence ID" value="TMQ59020.1"/>
    <property type="molecule type" value="Genomic_DNA"/>
</dbReference>
<evidence type="ECO:0000313" key="2">
    <source>
        <dbReference type="Proteomes" id="UP000316852"/>
    </source>
</evidence>
<gene>
    <name evidence="1" type="ORF">E6K76_05960</name>
</gene>
<dbReference type="AlphaFoldDB" id="A0A538T5W4"/>
<comment type="caution">
    <text evidence="1">The sequence shown here is derived from an EMBL/GenBank/DDBJ whole genome shotgun (WGS) entry which is preliminary data.</text>
</comment>
<reference evidence="1 2" key="1">
    <citation type="journal article" date="2019" name="Nat. Microbiol.">
        <title>Mediterranean grassland soil C-N compound turnover is dependent on rainfall and depth, and is mediated by genomically divergent microorganisms.</title>
        <authorList>
            <person name="Diamond S."/>
            <person name="Andeer P.F."/>
            <person name="Li Z."/>
            <person name="Crits-Christoph A."/>
            <person name="Burstein D."/>
            <person name="Anantharaman K."/>
            <person name="Lane K.R."/>
            <person name="Thomas B.C."/>
            <person name="Pan C."/>
            <person name="Northen T.R."/>
            <person name="Banfield J.F."/>
        </authorList>
    </citation>
    <scope>NUCLEOTIDE SEQUENCE [LARGE SCALE GENOMIC DNA]</scope>
    <source>
        <strain evidence="1">WS_6</strain>
    </source>
</reference>
<protein>
    <submittedName>
        <fullName evidence="1">Glycosyltransferase family 4 protein</fullName>
    </submittedName>
</protein>
<keyword evidence="1" id="KW-0808">Transferase</keyword>
<dbReference type="SUPFAM" id="SSF53756">
    <property type="entry name" value="UDP-Glycosyltransferase/glycogen phosphorylase"/>
    <property type="match status" value="1"/>
</dbReference>
<dbReference type="GO" id="GO:0016740">
    <property type="term" value="F:transferase activity"/>
    <property type="evidence" value="ECO:0007669"/>
    <property type="project" value="UniProtKB-KW"/>
</dbReference>
<proteinExistence type="predicted"/>
<evidence type="ECO:0000313" key="1">
    <source>
        <dbReference type="EMBL" id="TMQ59020.1"/>
    </source>
</evidence>
<name>A0A538T5W4_UNCEI</name>
<organism evidence="1 2">
    <name type="scientific">Eiseniibacteriota bacterium</name>
    <dbReference type="NCBI Taxonomy" id="2212470"/>
    <lineage>
        <taxon>Bacteria</taxon>
        <taxon>Candidatus Eiseniibacteriota</taxon>
    </lineage>
</organism>